<feature type="coiled-coil region" evidence="5">
    <location>
        <begin position="204"/>
        <end position="399"/>
    </location>
</feature>
<organism evidence="7 8">
    <name type="scientific">Zoarces viviparus</name>
    <name type="common">Viviparous eelpout</name>
    <name type="synonym">Blennius viviparus</name>
    <dbReference type="NCBI Taxonomy" id="48416"/>
    <lineage>
        <taxon>Eukaryota</taxon>
        <taxon>Metazoa</taxon>
        <taxon>Chordata</taxon>
        <taxon>Craniata</taxon>
        <taxon>Vertebrata</taxon>
        <taxon>Euteleostomi</taxon>
        <taxon>Actinopterygii</taxon>
        <taxon>Neopterygii</taxon>
        <taxon>Teleostei</taxon>
        <taxon>Neoteleostei</taxon>
        <taxon>Acanthomorphata</taxon>
        <taxon>Eupercaria</taxon>
        <taxon>Perciformes</taxon>
        <taxon>Cottioidei</taxon>
        <taxon>Zoarcales</taxon>
        <taxon>Zoarcidae</taxon>
        <taxon>Zoarcinae</taxon>
        <taxon>Zoarces</taxon>
    </lineage>
</organism>
<accession>A0AAW1FVE4</accession>
<dbReference type="GO" id="GO:0005930">
    <property type="term" value="C:axoneme"/>
    <property type="evidence" value="ECO:0007669"/>
    <property type="project" value="InterPro"/>
</dbReference>
<keyword evidence="8" id="KW-1185">Reference proteome</keyword>
<evidence type="ECO:0000256" key="5">
    <source>
        <dbReference type="SAM" id="Coils"/>
    </source>
</evidence>
<evidence type="ECO:0000256" key="1">
    <source>
        <dbReference type="ARBA" id="ARBA00005805"/>
    </source>
</evidence>
<dbReference type="PANTHER" id="PTHR18962:SF0">
    <property type="entry name" value="COILED-COIL DOMAIN-CONTAINING PROTEIN 39"/>
    <property type="match status" value="1"/>
</dbReference>
<evidence type="ECO:0000256" key="4">
    <source>
        <dbReference type="ARBA" id="ARBA00045182"/>
    </source>
</evidence>
<comment type="function">
    <text evidence="4">Required for assembly of dynein regulatory complex (DRC) and inner dynein arm (IDA) complexes, which are responsible for ciliary beat regulation, thereby playing a central role in motility in cilia and flagella. Probably acts together with CCDC40 to form a molecular ruler that determines the 96 nanometer (nm) repeat length and arrangements of components in cilia and flagella. Not required for outer dynein arm complexes assembly.</text>
</comment>
<feature type="region of interest" description="Disordered" evidence="6">
    <location>
        <begin position="921"/>
        <end position="943"/>
    </location>
</feature>
<dbReference type="Pfam" id="PF24161">
    <property type="entry name" value="CCDC39"/>
    <property type="match status" value="1"/>
</dbReference>
<comment type="similarity">
    <text evidence="1">Belongs to the CCDC39 family.</text>
</comment>
<keyword evidence="3 5" id="KW-0175">Coiled coil</keyword>
<evidence type="ECO:0000313" key="7">
    <source>
        <dbReference type="EMBL" id="KAK9538940.1"/>
    </source>
</evidence>
<reference evidence="7 8" key="1">
    <citation type="journal article" date="2024" name="Genome Biol. Evol.">
        <title>Chromosome-level genome assembly of the viviparous eelpout Zoarces viviparus.</title>
        <authorList>
            <person name="Fuhrmann N."/>
            <person name="Brasseur M.V."/>
            <person name="Bakowski C.E."/>
            <person name="Podsiadlowski L."/>
            <person name="Prost S."/>
            <person name="Krehenwinkel H."/>
            <person name="Mayer C."/>
        </authorList>
    </citation>
    <scope>NUCLEOTIDE SEQUENCE [LARGE SCALE GENOMIC DNA]</scope>
    <source>
        <strain evidence="7">NO-MEL_2022_Ind0_liver</strain>
    </source>
</reference>
<dbReference type="GO" id="GO:0060287">
    <property type="term" value="P:epithelial cilium movement involved in determination of left/right asymmetry"/>
    <property type="evidence" value="ECO:0007669"/>
    <property type="project" value="TreeGrafter"/>
</dbReference>
<feature type="coiled-coil region" evidence="5">
    <location>
        <begin position="22"/>
        <end position="133"/>
    </location>
</feature>
<dbReference type="SUPFAM" id="SSF57997">
    <property type="entry name" value="Tropomyosin"/>
    <property type="match status" value="1"/>
</dbReference>
<evidence type="ECO:0000313" key="8">
    <source>
        <dbReference type="Proteomes" id="UP001488805"/>
    </source>
</evidence>
<comment type="caution">
    <text evidence="7">The sequence shown here is derived from an EMBL/GenBank/DDBJ whole genome shotgun (WGS) entry which is preliminary data.</text>
</comment>
<name>A0AAW1FVE4_ZOAVI</name>
<dbReference type="GO" id="GO:0005576">
    <property type="term" value="C:extracellular region"/>
    <property type="evidence" value="ECO:0007669"/>
    <property type="project" value="GOC"/>
</dbReference>
<evidence type="ECO:0000256" key="2">
    <source>
        <dbReference type="ARBA" id="ARBA00016725"/>
    </source>
</evidence>
<dbReference type="Proteomes" id="UP001488805">
    <property type="component" value="Unassembled WGS sequence"/>
</dbReference>
<feature type="coiled-coil region" evidence="5">
    <location>
        <begin position="722"/>
        <end position="812"/>
    </location>
</feature>
<dbReference type="GO" id="GO:0036159">
    <property type="term" value="P:inner dynein arm assembly"/>
    <property type="evidence" value="ECO:0007669"/>
    <property type="project" value="InterPro"/>
</dbReference>
<feature type="coiled-coil region" evidence="5">
    <location>
        <begin position="475"/>
        <end position="530"/>
    </location>
</feature>
<dbReference type="InterPro" id="IPR033290">
    <property type="entry name" value="CCDC39"/>
</dbReference>
<proteinExistence type="inferred from homology"/>
<dbReference type="GO" id="GO:0060285">
    <property type="term" value="P:cilium-dependent cell motility"/>
    <property type="evidence" value="ECO:0007669"/>
    <property type="project" value="TreeGrafter"/>
</dbReference>
<gene>
    <name evidence="7" type="ORF">VZT92_004079</name>
</gene>
<dbReference type="EMBL" id="JBCEZU010000023">
    <property type="protein sequence ID" value="KAK9538940.1"/>
    <property type="molecule type" value="Genomic_DNA"/>
</dbReference>
<protein>
    <recommendedName>
        <fullName evidence="2">Coiled-coil domain-containing protein 39</fullName>
    </recommendedName>
</protein>
<dbReference type="PANTHER" id="PTHR18962">
    <property type="entry name" value="COILED-COIL DOMAIN-CONTAINING PROTEIN 39"/>
    <property type="match status" value="1"/>
</dbReference>
<sequence>MSDITVPGWDERYAVPKPNAENQALIEEIRKKETELAQLDIQLEKNKDQNQLKDEFLKNLKQELVNTEALCKATEREVVLEKHLTAIAEREEGCLAQDIAKMENENRSLEEMKNMLENNIFKAKQELEEFRNQMNWDQQTMDAFLEDSARKYEDTMAIIKYAQQDDQRIKSLTLAVEEKTLEANEKRKALDKELTETACAQIALDKTTENLQQAHLELQQLIQQWERMIRQTSQRNAEMHQCALRLAQAKQNVRERNATLAEMKHLLDTERNNNNETERKITVANRQAVKLRQDLKELENNCSTLEDEVDICKAQLDRSNSDVESARSQISRMKKDIQHNNDKLKKARAYNVALEEKLMVVTQTALSEEERADQMEQLLKEEENTIKDLDVQLRDCSKELVRRQECLQVLKTKKKDYIAQISGSKFSITSLKSQLRKVEKDLVRQQITINEQDSQIFSLDRKLARLKDIGDTDEKQTLDIEIAELQKTLEDKKNAAKMLTNTIKECEDDIHYLRKEIQKSEAQKKDLADKVELLIHLQNSNEKELMRLRLSRQDKMVEHYACKIEVKRLSDLLYNKKGGVLSLEKRKLQLQKIIQDRKEEVKVYKEMISQQFKISERDRRGLRVELNEKLAKIDALKIRYELATQMIAAPEGEDPQTYYITQAALEKEELKRKGDGLDAAVRKTELDNEALQNTVLIFDHSNSNFRKSVNKVDESSPEYQHNLRLEEQLKAAEKTLKQKTRQAEELQQDLQDMAIASESLLQDERVERAKIEHKQSLISKLKKEIASQQEKILRARKQCSKLSKQIRSANNTKNETFEEQDIKLGELKEFNKRINSMLIEAMEGKPHLKLALRKYFQEASLPFPSASSNPSSSRSSKARSASFWAPASSASSSSTASALHSPVLNTANLGFDLAVTSAPITSSRIPSSASSSSSSSSRFKTPK</sequence>
<evidence type="ECO:0000256" key="3">
    <source>
        <dbReference type="ARBA" id="ARBA00023054"/>
    </source>
</evidence>
<dbReference type="AlphaFoldDB" id="A0AAW1FVE4"/>
<evidence type="ECO:0000256" key="6">
    <source>
        <dbReference type="SAM" id="MobiDB-lite"/>
    </source>
</evidence>